<keyword evidence="2" id="KW-1185">Reference proteome</keyword>
<protein>
    <submittedName>
        <fullName evidence="1">Uncharacterized protein</fullName>
    </submittedName>
</protein>
<dbReference type="EMBL" id="JABCRI010000013">
    <property type="protein sequence ID" value="KAF8395399.1"/>
    <property type="molecule type" value="Genomic_DNA"/>
</dbReference>
<gene>
    <name evidence="1" type="ORF">HHK36_019345</name>
</gene>
<dbReference type="AlphaFoldDB" id="A0A834YTQ7"/>
<proteinExistence type="predicted"/>
<evidence type="ECO:0000313" key="2">
    <source>
        <dbReference type="Proteomes" id="UP000655225"/>
    </source>
</evidence>
<accession>A0A834YTQ7</accession>
<organism evidence="1 2">
    <name type="scientific">Tetracentron sinense</name>
    <name type="common">Spur-leaf</name>
    <dbReference type="NCBI Taxonomy" id="13715"/>
    <lineage>
        <taxon>Eukaryota</taxon>
        <taxon>Viridiplantae</taxon>
        <taxon>Streptophyta</taxon>
        <taxon>Embryophyta</taxon>
        <taxon>Tracheophyta</taxon>
        <taxon>Spermatophyta</taxon>
        <taxon>Magnoliopsida</taxon>
        <taxon>Trochodendrales</taxon>
        <taxon>Trochodendraceae</taxon>
        <taxon>Tetracentron</taxon>
    </lineage>
</organism>
<reference evidence="1 2" key="1">
    <citation type="submission" date="2020-04" db="EMBL/GenBank/DDBJ databases">
        <title>Plant Genome Project.</title>
        <authorList>
            <person name="Zhang R.-G."/>
        </authorList>
    </citation>
    <scope>NUCLEOTIDE SEQUENCE [LARGE SCALE GENOMIC DNA]</scope>
    <source>
        <strain evidence="1">YNK0</strain>
        <tissue evidence="1">Leaf</tissue>
    </source>
</reference>
<dbReference type="OrthoDB" id="1848283at2759"/>
<sequence>MKMLGKKMESVKKLAKKVTVISRGRQHQHHECLLCNCGEPSLAKTPTGFFAVYVGEERQSIVVVLAAARSTASSGCVYGNETCAPLCVRQLGIAAIPIYTSAR</sequence>
<evidence type="ECO:0000313" key="1">
    <source>
        <dbReference type="EMBL" id="KAF8395399.1"/>
    </source>
</evidence>
<comment type="caution">
    <text evidence="1">The sequence shown here is derived from an EMBL/GenBank/DDBJ whole genome shotgun (WGS) entry which is preliminary data.</text>
</comment>
<dbReference type="Proteomes" id="UP000655225">
    <property type="component" value="Unassembled WGS sequence"/>
</dbReference>
<name>A0A834YTQ7_TETSI</name>